<evidence type="ECO:0000313" key="10">
    <source>
        <dbReference type="EMBL" id="OIO16556.1"/>
    </source>
</evidence>
<keyword evidence="4 8" id="KW-0689">Ribosomal protein</keyword>
<organism evidence="10 11">
    <name type="scientific">Candidatus Kuenenbacteria bacterium CG1_02_38_13</name>
    <dbReference type="NCBI Taxonomy" id="1805235"/>
    <lineage>
        <taxon>Bacteria</taxon>
        <taxon>Candidatus Kueneniibacteriota</taxon>
    </lineage>
</organism>
<protein>
    <recommendedName>
        <fullName evidence="7 8">Small ribosomal subunit protein uS3</fullName>
    </recommendedName>
</protein>
<dbReference type="InterPro" id="IPR057258">
    <property type="entry name" value="Ribosomal_uS3"/>
</dbReference>
<evidence type="ECO:0000256" key="7">
    <source>
        <dbReference type="ARBA" id="ARBA00035257"/>
    </source>
</evidence>
<evidence type="ECO:0000256" key="4">
    <source>
        <dbReference type="ARBA" id="ARBA00022980"/>
    </source>
</evidence>
<evidence type="ECO:0000256" key="6">
    <source>
        <dbReference type="ARBA" id="ARBA00024998"/>
    </source>
</evidence>
<dbReference type="InterPro" id="IPR004087">
    <property type="entry name" value="KH_dom"/>
</dbReference>
<dbReference type="SMART" id="SM00322">
    <property type="entry name" value="KH"/>
    <property type="match status" value="1"/>
</dbReference>
<reference evidence="10" key="1">
    <citation type="journal article" date="2016" name="Environ. Microbiol.">
        <title>Genomic resolution of a cold subsurface aquifer community provides metabolic insights for novel microbes adapted to high CO concentrations.</title>
        <authorList>
            <person name="Probst A.J."/>
            <person name="Castelle C.J."/>
            <person name="Singh A."/>
            <person name="Brown C.T."/>
            <person name="Anantharaman K."/>
            <person name="Sharon I."/>
            <person name="Hug L.A."/>
            <person name="Burstein D."/>
            <person name="Emerson J.B."/>
            <person name="Thomas B.C."/>
            <person name="Banfield J.F."/>
        </authorList>
    </citation>
    <scope>NUCLEOTIDE SEQUENCE [LARGE SCALE GENOMIC DNA]</scope>
    <source>
        <strain evidence="10">CG1_02_38_13</strain>
    </source>
</reference>
<proteinExistence type="inferred from homology"/>
<dbReference type="Gene3D" id="3.30.1140.32">
    <property type="entry name" value="Ribosomal protein S3, C-terminal domain"/>
    <property type="match status" value="1"/>
</dbReference>
<evidence type="ECO:0000256" key="1">
    <source>
        <dbReference type="ARBA" id="ARBA00010761"/>
    </source>
</evidence>
<dbReference type="InterPro" id="IPR001351">
    <property type="entry name" value="Ribosomal_uS3_C"/>
</dbReference>
<feature type="domain" description="KH type-2" evidence="9">
    <location>
        <begin position="39"/>
        <end position="111"/>
    </location>
</feature>
<dbReference type="InterPro" id="IPR015946">
    <property type="entry name" value="KH_dom-like_a/b"/>
</dbReference>
<dbReference type="AlphaFoldDB" id="A0A1J4TW56"/>
<dbReference type="PROSITE" id="PS50084">
    <property type="entry name" value="KH_TYPE_1"/>
    <property type="match status" value="1"/>
</dbReference>
<dbReference type="GO" id="GO:0022627">
    <property type="term" value="C:cytosolic small ribosomal subunit"/>
    <property type="evidence" value="ECO:0007669"/>
    <property type="project" value="TreeGrafter"/>
</dbReference>
<dbReference type="InterPro" id="IPR005704">
    <property type="entry name" value="Ribosomal_uS3_bac-typ"/>
</dbReference>
<evidence type="ECO:0000256" key="5">
    <source>
        <dbReference type="ARBA" id="ARBA00023274"/>
    </source>
</evidence>
<dbReference type="PROSITE" id="PS50823">
    <property type="entry name" value="KH_TYPE_2"/>
    <property type="match status" value="1"/>
</dbReference>
<comment type="function">
    <text evidence="6 8">Binds the lower part of the 30S subunit head. Binds mRNA in the 70S ribosome, positioning it for translation.</text>
</comment>
<dbReference type="Pfam" id="PF07650">
    <property type="entry name" value="KH_2"/>
    <property type="match status" value="1"/>
</dbReference>
<keyword evidence="5 8" id="KW-0687">Ribonucleoprotein</keyword>
<dbReference type="GO" id="GO:0003729">
    <property type="term" value="F:mRNA binding"/>
    <property type="evidence" value="ECO:0007669"/>
    <property type="project" value="UniProtKB-UniRule"/>
</dbReference>
<keyword evidence="2 8" id="KW-0699">rRNA-binding</keyword>
<dbReference type="PANTHER" id="PTHR11760:SF19">
    <property type="entry name" value="SMALL RIBOSOMAL SUBUNIT PROTEIN US3C"/>
    <property type="match status" value="1"/>
</dbReference>
<evidence type="ECO:0000256" key="2">
    <source>
        <dbReference type="ARBA" id="ARBA00022730"/>
    </source>
</evidence>
<evidence type="ECO:0000259" key="9">
    <source>
        <dbReference type="PROSITE" id="PS50823"/>
    </source>
</evidence>
<evidence type="ECO:0000256" key="3">
    <source>
        <dbReference type="ARBA" id="ARBA00022884"/>
    </source>
</evidence>
<dbReference type="GO" id="GO:0006412">
    <property type="term" value="P:translation"/>
    <property type="evidence" value="ECO:0007669"/>
    <property type="project" value="UniProtKB-UniRule"/>
</dbReference>
<sequence>MGQKINPKLFRMGQSVSWSGKWFAERKKYVEYLKQDTAINKLLAGKFKEAGVDKIEIERNTDTLNIIINSSRPGVVIGKGGAGIEELKKMISKKIVKDEKKKIEINIREVSKPNLSANIVAQNVATELERRVPYRRVMKRNMELVMKAGAKGVKVICSGRLGGVDIARRETLSQGKIPLHTMRADIDYSRLAARTTYGAIGVKVWIYKGEVFE</sequence>
<comment type="similarity">
    <text evidence="1 8">Belongs to the universal ribosomal protein uS3 family.</text>
</comment>
<dbReference type="NCBIfam" id="TIGR01009">
    <property type="entry name" value="rpsC_bact"/>
    <property type="match status" value="1"/>
</dbReference>
<dbReference type="InterPro" id="IPR009019">
    <property type="entry name" value="KH_sf_prok-type"/>
</dbReference>
<evidence type="ECO:0000313" key="11">
    <source>
        <dbReference type="Proteomes" id="UP000182465"/>
    </source>
</evidence>
<dbReference type="SUPFAM" id="SSF54814">
    <property type="entry name" value="Prokaryotic type KH domain (KH-domain type II)"/>
    <property type="match status" value="1"/>
</dbReference>
<keyword evidence="3 8" id="KW-0694">RNA-binding</keyword>
<dbReference type="HAMAP" id="MF_01309_B">
    <property type="entry name" value="Ribosomal_uS3_B"/>
    <property type="match status" value="1"/>
</dbReference>
<dbReference type="CDD" id="cd02412">
    <property type="entry name" value="KH-II_30S_S3"/>
    <property type="match status" value="1"/>
</dbReference>
<gene>
    <name evidence="8" type="primary">rpsC</name>
    <name evidence="10" type="ORF">AUJ29_02625</name>
</gene>
<dbReference type="Gene3D" id="3.30.300.20">
    <property type="match status" value="1"/>
</dbReference>
<evidence type="ECO:0000256" key="8">
    <source>
        <dbReference type="HAMAP-Rule" id="MF_01309"/>
    </source>
</evidence>
<dbReference type="PANTHER" id="PTHR11760">
    <property type="entry name" value="30S/40S RIBOSOMAL PROTEIN S3"/>
    <property type="match status" value="1"/>
</dbReference>
<dbReference type="InterPro" id="IPR036419">
    <property type="entry name" value="Ribosomal_S3_C_sf"/>
</dbReference>
<dbReference type="Proteomes" id="UP000182465">
    <property type="component" value="Unassembled WGS sequence"/>
</dbReference>
<dbReference type="EMBL" id="MNVB01000058">
    <property type="protein sequence ID" value="OIO16556.1"/>
    <property type="molecule type" value="Genomic_DNA"/>
</dbReference>
<dbReference type="GO" id="GO:0003735">
    <property type="term" value="F:structural constituent of ribosome"/>
    <property type="evidence" value="ECO:0007669"/>
    <property type="project" value="InterPro"/>
</dbReference>
<dbReference type="Pfam" id="PF00189">
    <property type="entry name" value="Ribosomal_S3_C"/>
    <property type="match status" value="1"/>
</dbReference>
<dbReference type="SUPFAM" id="SSF54821">
    <property type="entry name" value="Ribosomal protein S3 C-terminal domain"/>
    <property type="match status" value="1"/>
</dbReference>
<name>A0A1J4TW56_9BACT</name>
<dbReference type="InterPro" id="IPR004044">
    <property type="entry name" value="KH_dom_type_2"/>
</dbReference>
<comment type="subunit">
    <text evidence="8">Part of the 30S ribosomal subunit. Forms a tight complex with proteins S10 and S14.</text>
</comment>
<dbReference type="GO" id="GO:0019843">
    <property type="term" value="F:rRNA binding"/>
    <property type="evidence" value="ECO:0007669"/>
    <property type="project" value="UniProtKB-UniRule"/>
</dbReference>
<comment type="caution">
    <text evidence="10">The sequence shown here is derived from an EMBL/GenBank/DDBJ whole genome shotgun (WGS) entry which is preliminary data.</text>
</comment>
<accession>A0A1J4TW56</accession>
<dbReference type="FunFam" id="3.30.300.20:FF:000001">
    <property type="entry name" value="30S ribosomal protein S3"/>
    <property type="match status" value="1"/>
</dbReference>